<dbReference type="SUPFAM" id="SSF103515">
    <property type="entry name" value="Autotransporter"/>
    <property type="match status" value="1"/>
</dbReference>
<evidence type="ECO:0000313" key="3">
    <source>
        <dbReference type="EMBL" id="VVE11965.1"/>
    </source>
</evidence>
<feature type="compositionally biased region" description="Low complexity" evidence="1">
    <location>
        <begin position="425"/>
        <end position="445"/>
    </location>
</feature>
<sequence length="757" mass="77294">MAFVLPECRPARPSLIALAAGALLCPSAYAADGVSAAPPIFFSSSQATGTNSVGLSADGSTVIGIATISGEQHAFRWTNPTGVQILTGPSGNATAVSADGSVVVGYVRTGISTTYAFRWTAAGGMQDIGSLGGVSTNAYGVSADGKTIVGGSLANGMSMQRAFRWTEADGMTNLGTLGGDASSANAANADGSVVVGWSGMSATNPVEAHAFRWTAATGMQDLGTVGGDMTNATAVSADGNVVAGIANTANNAAQRAFRWTAATGMKDLGTLGGDGTMFAGLSTDGSTIVGAAQTTGNQYWHAFRWTSAAGMVDLGTLGGSMSIASHVSGNGAVVVGASYNAQSEMRMFRWTSATGMQDLLTLLSNAGVSTSGISLSTIAGLSSNGQYIAGDGFRSGPNSLPQVYVIRYLDATVLPKPDPAPTTPETPTTKPETGTPPGTPPGTATPTPPVIAGISTPASVQASANQMGKARQGVMGQMHGFADQMLGEGQMSGASGTSGSAGGIAAFGSLGSLSAGITGHLNLAPFEIVAGVGYASETYADTQMKGAFTAALKLRYERPLGGRFGWFGEIGGFYSPDSNYRFSRNYANGSGTATGSGNASGRQAYGFARLGMRIDVSESDQFTQSIELGRQVMRTSTYSEVLSPSNPFEASMGPSSSAMNLFKIREKWVHAFTSTIEAALWGAWAHGFNYRDGSQLNVGGIGSLAPQVSSRLNWLEYGARVGYRVTKKAKVSAFVNGVAGGDVGARTHVGVNFEMFF</sequence>
<dbReference type="NCBIfam" id="TIGR02913">
    <property type="entry name" value="HAF_rpt"/>
    <property type="match status" value="5"/>
</dbReference>
<evidence type="ECO:0000256" key="1">
    <source>
        <dbReference type="SAM" id="MobiDB-lite"/>
    </source>
</evidence>
<dbReference type="EMBL" id="CABPSD010000007">
    <property type="protein sequence ID" value="VVE11965.1"/>
    <property type="molecule type" value="Genomic_DNA"/>
</dbReference>
<dbReference type="Proteomes" id="UP000368474">
    <property type="component" value="Unassembled WGS sequence"/>
</dbReference>
<evidence type="ECO:0000313" key="4">
    <source>
        <dbReference type="Proteomes" id="UP000368474"/>
    </source>
</evidence>
<dbReference type="AlphaFoldDB" id="A0A5E4VLK8"/>
<gene>
    <name evidence="3" type="ORF">PMO31116_02654</name>
</gene>
<feature type="chain" id="PRO_5023027523" evidence="2">
    <location>
        <begin position="31"/>
        <end position="757"/>
    </location>
</feature>
<organism evidence="3 4">
    <name type="scientific">Pandoraea morbifera</name>
    <dbReference type="NCBI Taxonomy" id="2508300"/>
    <lineage>
        <taxon>Bacteria</taxon>
        <taxon>Pseudomonadati</taxon>
        <taxon>Pseudomonadota</taxon>
        <taxon>Betaproteobacteria</taxon>
        <taxon>Burkholderiales</taxon>
        <taxon>Burkholderiaceae</taxon>
        <taxon>Pandoraea</taxon>
    </lineage>
</organism>
<dbReference type="InterPro" id="IPR036709">
    <property type="entry name" value="Autotransporte_beta_dom_sf"/>
</dbReference>
<dbReference type="InterPro" id="IPR014262">
    <property type="entry name" value="HAF_rpt"/>
</dbReference>
<keyword evidence="2" id="KW-0732">Signal</keyword>
<proteinExistence type="predicted"/>
<keyword evidence="4" id="KW-1185">Reference proteome</keyword>
<feature type="region of interest" description="Disordered" evidence="1">
    <location>
        <begin position="414"/>
        <end position="458"/>
    </location>
</feature>
<accession>A0A5E4VLK8</accession>
<reference evidence="3 4" key="1">
    <citation type="submission" date="2019-08" db="EMBL/GenBank/DDBJ databases">
        <authorList>
            <person name="Peeters C."/>
        </authorList>
    </citation>
    <scope>NUCLEOTIDE SEQUENCE [LARGE SCALE GENOMIC DNA]</scope>
    <source>
        <strain evidence="3 4">LMG 31116</strain>
    </source>
</reference>
<name>A0A5E4VLK8_9BURK</name>
<evidence type="ECO:0000256" key="2">
    <source>
        <dbReference type="SAM" id="SignalP"/>
    </source>
</evidence>
<dbReference type="RefSeq" id="WP_150567103.1">
    <property type="nucleotide sequence ID" value="NZ_CABPSD010000007.1"/>
</dbReference>
<protein>
    <submittedName>
        <fullName evidence="3">HAF family extracellular repeat-containing protein</fullName>
    </submittedName>
</protein>
<feature type="signal peptide" evidence="2">
    <location>
        <begin position="1"/>
        <end position="30"/>
    </location>
</feature>